<comment type="caution">
    <text evidence="1">The sequence shown here is derived from an EMBL/GenBank/DDBJ whole genome shotgun (WGS) entry which is preliminary data.</text>
</comment>
<dbReference type="AlphaFoldDB" id="A0A0E1FN41"/>
<evidence type="ECO:0000313" key="2">
    <source>
        <dbReference type="Proteomes" id="UP000248662"/>
    </source>
</evidence>
<name>A0A0E1FN41_ACIBA</name>
<dbReference type="Proteomes" id="UP000248662">
    <property type="component" value="Unassembled WGS sequence"/>
</dbReference>
<dbReference type="EMBL" id="QKWF01000098">
    <property type="protein sequence ID" value="PZM16571.1"/>
    <property type="molecule type" value="Genomic_DNA"/>
</dbReference>
<protein>
    <submittedName>
        <fullName evidence="1">Uncharacterized protein</fullName>
    </submittedName>
</protein>
<evidence type="ECO:0000313" key="1">
    <source>
        <dbReference type="EMBL" id="PZM16571.1"/>
    </source>
</evidence>
<dbReference type="KEGG" id="abau:IX87_18640"/>
<sequence length="96" mass="11113">MGRCLENSWVLQPCEFESHIFHQEYLAGGALLGHLSILPNGLRRMKPCQILVIGGAFIFGECQWMTIQNECKKELERQTEQIVFIVTFVWVQSWLS</sequence>
<proteinExistence type="predicted"/>
<accession>A0A0E1FN41</accession>
<organism evidence="1 2">
    <name type="scientific">Acinetobacter baumannii</name>
    <dbReference type="NCBI Taxonomy" id="470"/>
    <lineage>
        <taxon>Bacteria</taxon>
        <taxon>Pseudomonadati</taxon>
        <taxon>Pseudomonadota</taxon>
        <taxon>Gammaproteobacteria</taxon>
        <taxon>Moraxellales</taxon>
        <taxon>Moraxellaceae</taxon>
        <taxon>Acinetobacter</taxon>
        <taxon>Acinetobacter calcoaceticus/baumannii complex</taxon>
    </lineage>
</organism>
<reference evidence="1 2" key="1">
    <citation type="submission" date="2018-06" db="EMBL/GenBank/DDBJ databases">
        <title>Carbapenemase-producing Acinetobacter spp. from environmental sources in an hospital from French Polynesia.</title>
        <authorList>
            <person name="Bonnin R.A."/>
            <person name="Levy M."/>
            <person name="Cuzon G."/>
            <person name="Dortet L."/>
            <person name="Naas T."/>
        </authorList>
    </citation>
    <scope>NUCLEOTIDE SEQUENCE [LARGE SCALE GENOMIC DNA]</scope>
    <source>
        <strain evidence="1 2">R10</strain>
    </source>
</reference>
<gene>
    <name evidence="1" type="ORF">DOL94_10365</name>
</gene>